<dbReference type="EMBL" id="JAGGNH010000001">
    <property type="protein sequence ID" value="KAJ0984018.1"/>
    <property type="molecule type" value="Genomic_DNA"/>
</dbReference>
<evidence type="ECO:0000256" key="1">
    <source>
        <dbReference type="ARBA" id="ARBA00022618"/>
    </source>
</evidence>
<keyword evidence="2" id="KW-0131">Cell cycle</keyword>
<evidence type="ECO:0000256" key="3">
    <source>
        <dbReference type="RuleBase" id="RU000383"/>
    </source>
</evidence>
<reference evidence="5" key="1">
    <citation type="submission" date="2021-03" db="EMBL/GenBank/DDBJ databases">
        <authorList>
            <person name="Li Z."/>
            <person name="Yang C."/>
        </authorList>
    </citation>
    <scope>NUCLEOTIDE SEQUENCE</scope>
    <source>
        <strain evidence="5">Dzin_1.0</strain>
        <tissue evidence="5">Leaf</tissue>
    </source>
</reference>
<dbReference type="SMART" id="SM00385">
    <property type="entry name" value="CYCLIN"/>
    <property type="match status" value="1"/>
</dbReference>
<name>A0A9D5HPE4_9LILI</name>
<dbReference type="InterPro" id="IPR036915">
    <property type="entry name" value="Cyclin-like_sf"/>
</dbReference>
<evidence type="ECO:0000259" key="4">
    <source>
        <dbReference type="SMART" id="SM00385"/>
    </source>
</evidence>
<organism evidence="5 6">
    <name type="scientific">Dioscorea zingiberensis</name>
    <dbReference type="NCBI Taxonomy" id="325984"/>
    <lineage>
        <taxon>Eukaryota</taxon>
        <taxon>Viridiplantae</taxon>
        <taxon>Streptophyta</taxon>
        <taxon>Embryophyta</taxon>
        <taxon>Tracheophyta</taxon>
        <taxon>Spermatophyta</taxon>
        <taxon>Magnoliopsida</taxon>
        <taxon>Liliopsida</taxon>
        <taxon>Dioscoreales</taxon>
        <taxon>Dioscoreaceae</taxon>
        <taxon>Dioscorea</taxon>
    </lineage>
</organism>
<dbReference type="Pfam" id="PF00134">
    <property type="entry name" value="Cyclin_N"/>
    <property type="match status" value="1"/>
</dbReference>
<evidence type="ECO:0000313" key="6">
    <source>
        <dbReference type="Proteomes" id="UP001085076"/>
    </source>
</evidence>
<proteinExistence type="inferred from homology"/>
<keyword evidence="3" id="KW-0195">Cyclin</keyword>
<feature type="domain" description="Cyclin-like" evidence="4">
    <location>
        <begin position="89"/>
        <end position="176"/>
    </location>
</feature>
<dbReference type="PANTHER" id="PTHR10177">
    <property type="entry name" value="CYCLINS"/>
    <property type="match status" value="1"/>
</dbReference>
<dbReference type="SUPFAM" id="SSF47954">
    <property type="entry name" value="Cyclin-like"/>
    <property type="match status" value="1"/>
</dbReference>
<protein>
    <recommendedName>
        <fullName evidence="4">Cyclin-like domain-containing protein</fullName>
    </recommendedName>
</protein>
<evidence type="ECO:0000313" key="5">
    <source>
        <dbReference type="EMBL" id="KAJ0984018.1"/>
    </source>
</evidence>
<comment type="caution">
    <text evidence="5">The sequence shown here is derived from an EMBL/GenBank/DDBJ whole genome shotgun (WGS) entry which is preliminary data.</text>
</comment>
<reference evidence="5" key="2">
    <citation type="journal article" date="2022" name="Hortic Res">
        <title>The genome of Dioscorea zingiberensis sheds light on the biosynthesis, origin and evolution of the medicinally important diosgenin saponins.</title>
        <authorList>
            <person name="Li Y."/>
            <person name="Tan C."/>
            <person name="Li Z."/>
            <person name="Guo J."/>
            <person name="Li S."/>
            <person name="Chen X."/>
            <person name="Wang C."/>
            <person name="Dai X."/>
            <person name="Yang H."/>
            <person name="Song W."/>
            <person name="Hou L."/>
            <person name="Xu J."/>
            <person name="Tong Z."/>
            <person name="Xu A."/>
            <person name="Yuan X."/>
            <person name="Wang W."/>
            <person name="Yang Q."/>
            <person name="Chen L."/>
            <person name="Sun Z."/>
            <person name="Wang K."/>
            <person name="Pan B."/>
            <person name="Chen J."/>
            <person name="Bao Y."/>
            <person name="Liu F."/>
            <person name="Qi X."/>
            <person name="Gang D.R."/>
            <person name="Wen J."/>
            <person name="Li J."/>
        </authorList>
    </citation>
    <scope>NUCLEOTIDE SEQUENCE</scope>
    <source>
        <strain evidence="5">Dzin_1.0</strain>
    </source>
</reference>
<dbReference type="GO" id="GO:0051301">
    <property type="term" value="P:cell division"/>
    <property type="evidence" value="ECO:0007669"/>
    <property type="project" value="UniProtKB-KW"/>
</dbReference>
<dbReference type="InterPro" id="IPR006671">
    <property type="entry name" value="Cyclin_N"/>
</dbReference>
<evidence type="ECO:0000256" key="2">
    <source>
        <dbReference type="ARBA" id="ARBA00023306"/>
    </source>
</evidence>
<dbReference type="Proteomes" id="UP001085076">
    <property type="component" value="Miscellaneous, Linkage group lg01"/>
</dbReference>
<comment type="similarity">
    <text evidence="3">Belongs to the cyclin family.</text>
</comment>
<dbReference type="InterPro" id="IPR039361">
    <property type="entry name" value="Cyclin"/>
</dbReference>
<dbReference type="Gene3D" id="1.10.472.10">
    <property type="entry name" value="Cyclin-like"/>
    <property type="match status" value="1"/>
</dbReference>
<accession>A0A9D5HPE4</accession>
<sequence length="249" mass="28441">MEGSSPLLLCDEELMLSSPSHSSPLSLGCYMNCCSSSTVSGGDHISEEDMKIVFQEYMRREHVYQPYVQYVEQLQSSSELSIARFRAVRWIILACSRLKLSLGTTFNSVNYLDRFISMNCSLEWETWMMELLSIACISIASKLDEVIIPSVHDFLEEVEHTFKPSTIQRMELSVLKALNWRLTSVTAYSYVDLLMRRPRANRVTELLLHALLGFSSSSHATWPHQRSSAASELQRTISCFHSLRNVEII</sequence>
<dbReference type="InterPro" id="IPR013763">
    <property type="entry name" value="Cyclin-like_dom"/>
</dbReference>
<gene>
    <name evidence="5" type="ORF">J5N97_002374</name>
</gene>
<keyword evidence="6" id="KW-1185">Reference proteome</keyword>
<dbReference type="OrthoDB" id="62at2759"/>
<dbReference type="AlphaFoldDB" id="A0A9D5HPE4"/>
<keyword evidence="1" id="KW-0132">Cell division</keyword>